<protein>
    <submittedName>
        <fullName evidence="2">Uncharacterized protein</fullName>
    </submittedName>
</protein>
<proteinExistence type="predicted"/>
<evidence type="ECO:0000256" key="1">
    <source>
        <dbReference type="SAM" id="MobiDB-lite"/>
    </source>
</evidence>
<feature type="region of interest" description="Disordered" evidence="1">
    <location>
        <begin position="41"/>
        <end position="71"/>
    </location>
</feature>
<dbReference type="Proteomes" id="UP000586722">
    <property type="component" value="Unassembled WGS sequence"/>
</dbReference>
<organism evidence="2 3">
    <name type="scientific">Pannonibacter tanglangensis</name>
    <dbReference type="NCBI Taxonomy" id="2750084"/>
    <lineage>
        <taxon>Bacteria</taxon>
        <taxon>Pseudomonadati</taxon>
        <taxon>Pseudomonadota</taxon>
        <taxon>Alphaproteobacteria</taxon>
        <taxon>Hyphomicrobiales</taxon>
        <taxon>Stappiaceae</taxon>
        <taxon>Pannonibacter</taxon>
    </lineage>
</organism>
<dbReference type="AlphaFoldDB" id="A0A7X5F553"/>
<keyword evidence="3" id="KW-1185">Reference proteome</keyword>
<reference evidence="3" key="1">
    <citation type="submission" date="2020-01" db="EMBL/GenBank/DDBJ databases">
        <authorList>
            <person name="Fang Y."/>
            <person name="Sun R."/>
            <person name="Nie L."/>
            <person name="He J."/>
            <person name="Hao L."/>
            <person name="Wang L."/>
            <person name="Su S."/>
            <person name="Lv E."/>
            <person name="Zhang Z."/>
            <person name="Xie R."/>
            <person name="Liu H."/>
        </authorList>
    </citation>
    <scope>NUCLEOTIDE SEQUENCE [LARGE SCALE GENOMIC DNA]</scope>
    <source>
        <strain evidence="3">XCT-53</strain>
    </source>
</reference>
<evidence type="ECO:0000313" key="2">
    <source>
        <dbReference type="EMBL" id="NBN78684.1"/>
    </source>
</evidence>
<evidence type="ECO:0000313" key="3">
    <source>
        <dbReference type="Proteomes" id="UP000586722"/>
    </source>
</evidence>
<name>A0A7X5F553_9HYPH</name>
<accession>A0A7X5F553</accession>
<dbReference type="RefSeq" id="WP_161708596.1">
    <property type="nucleotide sequence ID" value="NZ_JAABLQ010000001.1"/>
</dbReference>
<sequence>MPTEIRMLTSVSGVDFTVASGDVTDRFSDAEAERLIAQGEAERVGKKRARASGAGSEPAGAESQAEYAGGA</sequence>
<dbReference type="EMBL" id="JAABLQ010000001">
    <property type="protein sequence ID" value="NBN78684.1"/>
    <property type="molecule type" value="Genomic_DNA"/>
</dbReference>
<feature type="compositionally biased region" description="Low complexity" evidence="1">
    <location>
        <begin position="51"/>
        <end position="71"/>
    </location>
</feature>
<comment type="caution">
    <text evidence="2">The sequence shown here is derived from an EMBL/GenBank/DDBJ whole genome shotgun (WGS) entry which is preliminary data.</text>
</comment>
<gene>
    <name evidence="2" type="ORF">GWI72_10440</name>
</gene>